<evidence type="ECO:0008006" key="4">
    <source>
        <dbReference type="Google" id="ProtNLM"/>
    </source>
</evidence>
<feature type="region of interest" description="Disordered" evidence="1">
    <location>
        <begin position="156"/>
        <end position="253"/>
    </location>
</feature>
<protein>
    <recommendedName>
        <fullName evidence="4">Helix-turn-helix domain-containing protein</fullName>
    </recommendedName>
</protein>
<evidence type="ECO:0000313" key="2">
    <source>
        <dbReference type="EMBL" id="GAA2351926.1"/>
    </source>
</evidence>
<proteinExistence type="predicted"/>
<comment type="caution">
    <text evidence="2">The sequence shown here is derived from an EMBL/GenBank/DDBJ whole genome shotgun (WGS) entry which is preliminary data.</text>
</comment>
<dbReference type="Proteomes" id="UP001501584">
    <property type="component" value="Unassembled WGS sequence"/>
</dbReference>
<gene>
    <name evidence="2" type="ORF">GCM10010403_52080</name>
</gene>
<evidence type="ECO:0000313" key="3">
    <source>
        <dbReference type="Proteomes" id="UP001501584"/>
    </source>
</evidence>
<reference evidence="3" key="1">
    <citation type="journal article" date="2019" name="Int. J. Syst. Evol. Microbiol.">
        <title>The Global Catalogue of Microorganisms (GCM) 10K type strain sequencing project: providing services to taxonomists for standard genome sequencing and annotation.</title>
        <authorList>
            <consortium name="The Broad Institute Genomics Platform"/>
            <consortium name="The Broad Institute Genome Sequencing Center for Infectious Disease"/>
            <person name="Wu L."/>
            <person name="Ma J."/>
        </authorList>
    </citation>
    <scope>NUCLEOTIDE SEQUENCE [LARGE SCALE GENOMIC DNA]</scope>
    <source>
        <strain evidence="3">JCM 6238</strain>
    </source>
</reference>
<sequence>MARSEARIKCRIWDDDDFLALDGPEKLVYLFVISQPDLTHNGVLPLRLKRWAKKLKFTVAQLEKVLLNLETARFIVVDHDEEELFVRSFLRNDEVYKQPKVMLSSMRQLGEISSALIRREVAREIARVLHEGLPGENTRPTLLKMLGILGGTPSEVKPQVNTLSDTLPHTHPDTEPNEYAEGFPVPNPMPTGVGVGVGDEVQVVGTYSSSPSGEAEEDTPNEEHEPASGDTSAQDSKKSAKPKTERGTRVPDGFTFTTEMQAWAKAKTPLVADDLSYHTEMFVDYWLGRTDKLAVKRDWIAAWRNWLRKANKDLEEKTERRSNPQGPKSTAPERIDDSEKCEHRRRASTCGLCRTEQMGANHAA</sequence>
<feature type="compositionally biased region" description="Basic and acidic residues" evidence="1">
    <location>
        <begin position="331"/>
        <end position="342"/>
    </location>
</feature>
<dbReference type="EMBL" id="BAAASX010000029">
    <property type="protein sequence ID" value="GAA2351926.1"/>
    <property type="molecule type" value="Genomic_DNA"/>
</dbReference>
<accession>A0ABP5TH16</accession>
<dbReference type="RefSeq" id="WP_310283740.1">
    <property type="nucleotide sequence ID" value="NZ_BAAASX010000029.1"/>
</dbReference>
<feature type="compositionally biased region" description="Basic and acidic residues" evidence="1">
    <location>
        <begin position="235"/>
        <end position="249"/>
    </location>
</feature>
<name>A0ABP5TH16_9ACTN</name>
<keyword evidence="3" id="KW-1185">Reference proteome</keyword>
<evidence type="ECO:0000256" key="1">
    <source>
        <dbReference type="SAM" id="MobiDB-lite"/>
    </source>
</evidence>
<organism evidence="2 3">
    <name type="scientific">Glycomyces rutgersensis</name>
    <dbReference type="NCBI Taxonomy" id="58115"/>
    <lineage>
        <taxon>Bacteria</taxon>
        <taxon>Bacillati</taxon>
        <taxon>Actinomycetota</taxon>
        <taxon>Actinomycetes</taxon>
        <taxon>Glycomycetales</taxon>
        <taxon>Glycomycetaceae</taxon>
        <taxon>Glycomyces</taxon>
    </lineage>
</organism>
<feature type="region of interest" description="Disordered" evidence="1">
    <location>
        <begin position="314"/>
        <end position="345"/>
    </location>
</feature>